<comment type="caution">
    <text evidence="1">The sequence shown here is derived from an EMBL/GenBank/DDBJ whole genome shotgun (WGS) entry which is preliminary data.</text>
</comment>
<dbReference type="EMBL" id="CAJVPW010025695">
    <property type="protein sequence ID" value="CAG8709866.1"/>
    <property type="molecule type" value="Genomic_DNA"/>
</dbReference>
<organism evidence="1 2">
    <name type="scientific">Cetraspora pellucida</name>
    <dbReference type="NCBI Taxonomy" id="1433469"/>
    <lineage>
        <taxon>Eukaryota</taxon>
        <taxon>Fungi</taxon>
        <taxon>Fungi incertae sedis</taxon>
        <taxon>Mucoromycota</taxon>
        <taxon>Glomeromycotina</taxon>
        <taxon>Glomeromycetes</taxon>
        <taxon>Diversisporales</taxon>
        <taxon>Gigasporaceae</taxon>
        <taxon>Cetraspora</taxon>
    </lineage>
</organism>
<reference evidence="1" key="1">
    <citation type="submission" date="2021-06" db="EMBL/GenBank/DDBJ databases">
        <authorList>
            <person name="Kallberg Y."/>
            <person name="Tangrot J."/>
            <person name="Rosling A."/>
        </authorList>
    </citation>
    <scope>NUCLEOTIDE SEQUENCE</scope>
    <source>
        <strain evidence="1">28 12/20/2015</strain>
    </source>
</reference>
<evidence type="ECO:0000313" key="1">
    <source>
        <dbReference type="EMBL" id="CAG8709866.1"/>
    </source>
</evidence>
<keyword evidence="2" id="KW-1185">Reference proteome</keyword>
<gene>
    <name evidence="1" type="ORF">SPELUC_LOCUS11748</name>
</gene>
<dbReference type="Proteomes" id="UP000789366">
    <property type="component" value="Unassembled WGS sequence"/>
</dbReference>
<sequence>MSNTPEKIPLIVYDYEKSKKKHTIEEYKMSNIPEKIPLIVYEYEKNKH</sequence>
<name>A0ACA9PGP9_9GLOM</name>
<proteinExistence type="predicted"/>
<accession>A0ACA9PGP9</accession>
<evidence type="ECO:0000313" key="2">
    <source>
        <dbReference type="Proteomes" id="UP000789366"/>
    </source>
</evidence>
<feature type="non-terminal residue" evidence="1">
    <location>
        <position position="48"/>
    </location>
</feature>
<protein>
    <submittedName>
        <fullName evidence="1">18075_t:CDS:1</fullName>
    </submittedName>
</protein>